<comment type="cofactor">
    <cofactor evidence="1 9 10">
        <name>pyridoxal 5'-phosphate</name>
        <dbReference type="ChEBI" id="CHEBI:597326"/>
    </cofactor>
</comment>
<dbReference type="RefSeq" id="WP_110380615.1">
    <property type="nucleotide sequence ID" value="NZ_CP029288.2"/>
</dbReference>
<feature type="site" description="Plays an important role in substrate specificity" evidence="9">
    <location>
        <position position="226"/>
    </location>
</feature>
<dbReference type="GO" id="GO:0005737">
    <property type="term" value="C:cytoplasm"/>
    <property type="evidence" value="ECO:0007669"/>
    <property type="project" value="UniProtKB-SubCell"/>
</dbReference>
<keyword evidence="8 9" id="KW-0663">Pyridoxal phosphate</keyword>
<dbReference type="OrthoDB" id="5821at2157"/>
<evidence type="ECO:0000256" key="8">
    <source>
        <dbReference type="ARBA" id="ARBA00022898"/>
    </source>
</evidence>
<dbReference type="Gene3D" id="3.40.640.10">
    <property type="entry name" value="Type I PLP-dependent aspartate aminotransferase-like (Major domain)"/>
    <property type="match status" value="1"/>
</dbReference>
<dbReference type="AlphaFoldDB" id="A0A2U9INY2"/>
<comment type="pathway">
    <text evidence="9">Amino-acid biosynthesis; glycine biosynthesis; glycine from L-serine: step 1/1.</text>
</comment>
<dbReference type="GO" id="GO:0032259">
    <property type="term" value="P:methylation"/>
    <property type="evidence" value="ECO:0007669"/>
    <property type="project" value="UniProtKB-KW"/>
</dbReference>
<evidence type="ECO:0000256" key="10">
    <source>
        <dbReference type="PIRSR" id="PIRSR000412-50"/>
    </source>
</evidence>
<evidence type="ECO:0000256" key="7">
    <source>
        <dbReference type="ARBA" id="ARBA00022679"/>
    </source>
</evidence>
<dbReference type="Gene3D" id="3.90.1150.10">
    <property type="entry name" value="Aspartate Aminotransferase, domain 1"/>
    <property type="match status" value="1"/>
</dbReference>
<evidence type="ECO:0000256" key="1">
    <source>
        <dbReference type="ARBA" id="ARBA00001933"/>
    </source>
</evidence>
<dbReference type="InterPro" id="IPR049943">
    <property type="entry name" value="Ser_HO-MeTrfase-like"/>
</dbReference>
<dbReference type="SUPFAM" id="SSF53383">
    <property type="entry name" value="PLP-dependent transferases"/>
    <property type="match status" value="1"/>
</dbReference>
<protein>
    <recommendedName>
        <fullName evidence="9">Serine hydroxymethyltransferase</fullName>
        <shortName evidence="9">SHMT</shortName>
        <shortName evidence="9">Serine methylase</shortName>
        <ecNumber evidence="9">2.1.2.-</ecNumber>
    </recommendedName>
</protein>
<evidence type="ECO:0000256" key="4">
    <source>
        <dbReference type="ARBA" id="ARBA00022490"/>
    </source>
</evidence>
<dbReference type="GO" id="GO:0008168">
    <property type="term" value="F:methyltransferase activity"/>
    <property type="evidence" value="ECO:0007669"/>
    <property type="project" value="UniProtKB-KW"/>
</dbReference>
<dbReference type="PANTHER" id="PTHR11680:SF35">
    <property type="entry name" value="SERINE HYDROXYMETHYLTRANSFERASE 1"/>
    <property type="match status" value="1"/>
</dbReference>
<dbReference type="HAMAP" id="MF_00051">
    <property type="entry name" value="SHMT"/>
    <property type="match status" value="1"/>
</dbReference>
<comment type="caution">
    <text evidence="9">Lacks conserved residue(s) required for the propagation of feature annotation.</text>
</comment>
<keyword evidence="4 9" id="KW-0963">Cytoplasm</keyword>
<dbReference type="KEGG" id="asul:DFR86_09310"/>
<keyword evidence="7 9" id="KW-0808">Transferase</keyword>
<evidence type="ECO:0000256" key="6">
    <source>
        <dbReference type="ARBA" id="ARBA00022605"/>
    </source>
</evidence>
<dbReference type="Pfam" id="PF00464">
    <property type="entry name" value="SHMT"/>
    <property type="match status" value="1"/>
</dbReference>
<dbReference type="InterPro" id="IPR015421">
    <property type="entry name" value="PyrdxlP-dep_Trfase_major"/>
</dbReference>
<dbReference type="GO" id="GO:0035999">
    <property type="term" value="P:tetrahydrofolate interconversion"/>
    <property type="evidence" value="ECO:0007669"/>
    <property type="project" value="InterPro"/>
</dbReference>
<keyword evidence="6 9" id="KW-0028">Amino-acid biosynthesis</keyword>
<comment type="subcellular location">
    <subcellularLocation>
        <location evidence="9">Cytoplasm</location>
    </subcellularLocation>
</comment>
<organism evidence="12 13">
    <name type="scientific">Acidianus sulfidivorans JP7</name>
    <dbReference type="NCBI Taxonomy" id="619593"/>
    <lineage>
        <taxon>Archaea</taxon>
        <taxon>Thermoproteota</taxon>
        <taxon>Thermoprotei</taxon>
        <taxon>Sulfolobales</taxon>
        <taxon>Sulfolobaceae</taxon>
        <taxon>Acidianus</taxon>
    </lineage>
</organism>
<evidence type="ECO:0000256" key="9">
    <source>
        <dbReference type="HAMAP-Rule" id="MF_00051"/>
    </source>
</evidence>
<evidence type="ECO:0000256" key="2">
    <source>
        <dbReference type="ARBA" id="ARBA00006376"/>
    </source>
</evidence>
<keyword evidence="12" id="KW-0489">Methyltransferase</keyword>
<reference evidence="12 13" key="1">
    <citation type="submission" date="2018-05" db="EMBL/GenBank/DDBJ databases">
        <title>Complete Genome Sequences of Extremely Thermoacidophilic, Metal-Mobilizing Type-Strain Members of the Archaeal Family Sulfolobaceae: Acidianus brierleyi DSM-1651T, Acidianus sulfidivorans DSM-18786T, Metallosphaera hakonensis DSM-7519T, and Metallosphaera prunae DSM-10039T.</title>
        <authorList>
            <person name="Counts J.A."/>
            <person name="Kelly R.M."/>
        </authorList>
    </citation>
    <scope>NUCLEOTIDE SEQUENCE [LARGE SCALE GENOMIC DNA]</scope>
    <source>
        <strain evidence="12 13">JP7</strain>
    </source>
</reference>
<evidence type="ECO:0000313" key="13">
    <source>
        <dbReference type="Proteomes" id="UP000248410"/>
    </source>
</evidence>
<evidence type="ECO:0000256" key="3">
    <source>
        <dbReference type="ARBA" id="ARBA00011738"/>
    </source>
</evidence>
<dbReference type="PROSITE" id="PS00096">
    <property type="entry name" value="SHMT"/>
    <property type="match status" value="1"/>
</dbReference>
<keyword evidence="5 9" id="KW-0554">One-carbon metabolism</keyword>
<dbReference type="InterPro" id="IPR019798">
    <property type="entry name" value="Ser_HO-MeTrfase_PLP_BS"/>
</dbReference>
<dbReference type="CDD" id="cd00378">
    <property type="entry name" value="SHMT"/>
    <property type="match status" value="1"/>
</dbReference>
<dbReference type="NCBIfam" id="NF000586">
    <property type="entry name" value="PRK00011.1"/>
    <property type="match status" value="1"/>
</dbReference>
<accession>A0A2U9INY2</accession>
<dbReference type="UniPathway" id="UPA00288">
    <property type="reaction ID" value="UER01023"/>
</dbReference>
<dbReference type="GeneID" id="36838165"/>
<comment type="subunit">
    <text evidence="3 9">Homodimer.</text>
</comment>
<dbReference type="EMBL" id="CP029288">
    <property type="protein sequence ID" value="AWR97725.1"/>
    <property type="molecule type" value="Genomic_DNA"/>
</dbReference>
<gene>
    <name evidence="9" type="primary">glyA</name>
    <name evidence="12" type="ORF">DFR86_09310</name>
</gene>
<dbReference type="InterPro" id="IPR039429">
    <property type="entry name" value="SHMT-like_dom"/>
</dbReference>
<dbReference type="GO" id="GO:0030170">
    <property type="term" value="F:pyridoxal phosphate binding"/>
    <property type="evidence" value="ECO:0007669"/>
    <property type="project" value="UniProtKB-UniRule"/>
</dbReference>
<dbReference type="InterPro" id="IPR015424">
    <property type="entry name" value="PyrdxlP-dep_Trfase"/>
</dbReference>
<dbReference type="Proteomes" id="UP000248410">
    <property type="component" value="Chromosome"/>
</dbReference>
<dbReference type="FunFam" id="3.90.1150.10:FF:000114">
    <property type="entry name" value="Serine hydroxymethyltransferase"/>
    <property type="match status" value="1"/>
</dbReference>
<dbReference type="PANTHER" id="PTHR11680">
    <property type="entry name" value="SERINE HYDROXYMETHYLTRANSFERASE"/>
    <property type="match status" value="1"/>
</dbReference>
<proteinExistence type="inferred from homology"/>
<comment type="similarity">
    <text evidence="2 9">Belongs to the SHMT family.</text>
</comment>
<dbReference type="FunFam" id="3.40.640.10:FF:000101">
    <property type="entry name" value="Serine hydroxymethyltransferase"/>
    <property type="match status" value="1"/>
</dbReference>
<dbReference type="GO" id="GO:0019264">
    <property type="term" value="P:glycine biosynthetic process from serine"/>
    <property type="evidence" value="ECO:0007669"/>
    <property type="project" value="UniProtKB-UniRule"/>
</dbReference>
<comment type="function">
    <text evidence="9">Catalyzes the reversible interconversion of serine and glycine with a modified folate serving as the one-carbon carrier. Also exhibits a pteridine-independent aldolase activity toward beta-hydroxyamino acids, producing glycine and aldehydes, via a retro-aldol mechanism.</text>
</comment>
<dbReference type="InterPro" id="IPR001085">
    <property type="entry name" value="Ser_HO-MeTrfase"/>
</dbReference>
<evidence type="ECO:0000259" key="11">
    <source>
        <dbReference type="Pfam" id="PF00464"/>
    </source>
</evidence>
<evidence type="ECO:0000313" key="12">
    <source>
        <dbReference type="EMBL" id="AWR97725.1"/>
    </source>
</evidence>
<evidence type="ECO:0000256" key="5">
    <source>
        <dbReference type="ARBA" id="ARBA00022563"/>
    </source>
</evidence>
<dbReference type="GO" id="GO:0004372">
    <property type="term" value="F:glycine hydroxymethyltransferase activity"/>
    <property type="evidence" value="ECO:0007669"/>
    <property type="project" value="UniProtKB-UniRule"/>
</dbReference>
<sequence>MEIPSEVEKVIQITKEQNTWRRTQTINLIASENVMSPLAEAVYMSDFMSRYAEGKPYKRFYQGTKYVDEIETLAINLMNEVTPAKFSDLRPISGTLANAAVFRVLAKPGDKALIAPVQAGSHVSHTKFGTLGALGIEHIEMPYDKENMNVDIDKAAKMIEEIKPKFVVLGGSLYLFPHPTKELAPYVKSVGAKLVYDAAHVYGLIVGKAWSNPLDEGADFMTTSTHKTFPGPQGGSILSNDETIFKEVSRTIFPWFVSNHHLHRLPATAIALLEMKYFGRDYASQITKNAKKLAEALAERGFKVVGEHLGYTKSHQVAVNVKELGGGAKIAKALEEANIIVNKNLLPCDRPEDVNNPSGLRIGVQEMTRYGMKEDDMEDIADLFKKVAIDNKDPKEVKKETIALRQKFLDVKYTFNVDLSAYSTKSIPMII</sequence>
<dbReference type="PIRSF" id="PIRSF000412">
    <property type="entry name" value="SHMT"/>
    <property type="match status" value="1"/>
</dbReference>
<feature type="binding site" evidence="9">
    <location>
        <position position="242"/>
    </location>
    <ligand>
        <name>(6S)-5,6,7,8-tetrahydrofolate</name>
        <dbReference type="ChEBI" id="CHEBI:57453"/>
    </ligand>
</feature>
<feature type="modified residue" description="N6-(pyridoxal phosphate)lysine" evidence="9 10">
    <location>
        <position position="227"/>
    </location>
</feature>
<name>A0A2U9INY2_9CREN</name>
<dbReference type="EC" id="2.1.2.-" evidence="9"/>
<keyword evidence="13" id="KW-1185">Reference proteome</keyword>
<dbReference type="InterPro" id="IPR015422">
    <property type="entry name" value="PyrdxlP-dep_Trfase_small"/>
</dbReference>
<feature type="domain" description="Serine hydroxymethyltransferase-like" evidence="11">
    <location>
        <begin position="9"/>
        <end position="382"/>
    </location>
</feature>